<protein>
    <submittedName>
        <fullName evidence="9">Importin beta-3 subunit</fullName>
    </submittedName>
</protein>
<evidence type="ECO:0000259" key="8">
    <source>
        <dbReference type="PROSITE" id="PS50166"/>
    </source>
</evidence>
<evidence type="ECO:0000313" key="10">
    <source>
        <dbReference type="Proteomes" id="UP000231358"/>
    </source>
</evidence>
<dbReference type="InterPro" id="IPR057672">
    <property type="entry name" value="TPR_IPO4/5"/>
</dbReference>
<dbReference type="InterPro" id="IPR040122">
    <property type="entry name" value="Importin_beta"/>
</dbReference>
<dbReference type="InterPro" id="IPR041653">
    <property type="entry name" value="Importin_rep_4"/>
</dbReference>
<dbReference type="Pfam" id="PF13513">
    <property type="entry name" value="HEAT_EZ"/>
    <property type="match status" value="2"/>
</dbReference>
<comment type="caution">
    <text evidence="9">The sequence shown here is derived from an EMBL/GenBank/DDBJ whole genome shotgun (WGS) entry which is preliminary data.</text>
</comment>
<reference evidence="9 10" key="1">
    <citation type="submission" date="2017-05" db="EMBL/GenBank/DDBJ databases">
        <title>Genome sequence for an aflatoxigenic pathogen of Argentinian peanut, Aspergillus arachidicola.</title>
        <authorList>
            <person name="Moore G."/>
            <person name="Beltz S.B."/>
            <person name="Mack B.M."/>
        </authorList>
    </citation>
    <scope>NUCLEOTIDE SEQUENCE [LARGE SCALE GENOMIC DNA]</scope>
    <source>
        <strain evidence="9 10">CBS 117610</strain>
    </source>
</reference>
<dbReference type="Proteomes" id="UP000231358">
    <property type="component" value="Unassembled WGS sequence"/>
</dbReference>
<evidence type="ECO:0000256" key="3">
    <source>
        <dbReference type="ARBA" id="ARBA00022448"/>
    </source>
</evidence>
<accession>A0A2G7GBE8</accession>
<dbReference type="InterPro" id="IPR001494">
    <property type="entry name" value="Importin-beta_N"/>
</dbReference>
<dbReference type="InterPro" id="IPR011989">
    <property type="entry name" value="ARM-like"/>
</dbReference>
<dbReference type="AlphaFoldDB" id="A0A2G7GBE8"/>
<name>A0A2G7GBE8_9EURO</name>
<keyword evidence="5" id="KW-0677">Repeat</keyword>
<dbReference type="Pfam" id="PF18829">
    <property type="entry name" value="Importin_rep_6"/>
    <property type="match status" value="1"/>
</dbReference>
<dbReference type="EMBL" id="NEXV01000019">
    <property type="protein sequence ID" value="PIG90163.1"/>
    <property type="molecule type" value="Genomic_DNA"/>
</dbReference>
<sequence>MSLLPPEVHSALSQLLRALTTPDNTVRTQAEEQLNNDWIQGRPDVLLMGLAEQIQGAEELVTRTFAAVLFRRISTKTRKDPVTNEAKELFSTLTGEQRLVIRQKLVTCLTTETVTDVRKKIGDAVAEIARQYTDNGDQWPELLGVLFQASQSPDAGLREAAFRIFSTTPGIIEKPHEDAVQGVFGKGFKDDVVSVRSLPDTAWWNCRFFDRLFAGTHCCHGGFRFLLPLDFEESQPKFFQLVPDLLNVLPPLKESSESDELSAGFLALIELAEISPKMFKSVFNNLVKFSISVIADKDLSDQVRQNALELMATFADYSPNMCKKDPEFAQEMVTQCLSLMTDIGIDDDDASEWNASEDLDLEESDLNHVAGEQCMDRLANKLGGQVVLPATFSWVPRMMSSSAWRDRHAALMAISAISEGCRDLMVGELDQVLALVVPALQDPHPRVRYAGCNALGQMSTDFAGTMQEKYHAIVLNNIIPVLNSAEPRVQAHAAAALVNFCEEAERKVLEPYLAELLRHLLQLLRSDKRYVQEQALSTIATIADSAENAFDQYYDTLMPLLFNVLKEEQSKEYQKMGQDALNLVQLLGNIQQNIVDADDPQSQYLLHCWGRMCRVLGQDFVPYLPGVMPPLLSVAAAKADIQLLDDEDQIDQVEQDEGWELVPLKGKIIGIKTSALEDKNTAIELITIYAQILEAAFEPYVLETMEKIAVPGLAFFFHDPVRVSSAKLIPQLLNSYKKAHGDQSPGFAQMWNKVAEKIIEVLSAEPTVDTLAEMYQCFYESVEVVGKNCLTQQHLHTFIESAKSTLEDYQVRVKARLEERAEAEDGEEENLEYEYAVEDDQNLLSDMNKAFHTIFKNQGTSFLPTWETLMPFYDAFITSQDPTQRQWALCIMDDVLEFCGPESWKYKDHIMQPLAAGLQDQNAANRQAAAYGVGVAAQKGGAAWGDFVAACLPSLFQVTQFNQSRTEEHVFATENASASIAKVLHYNASKVQNPQEVVANWITTLPITFDEEAAPYAYSFLAQLIDQQNPTVLSNADKVFGYIVQALEAETLQGQTAARVANSAKQLVATTGLNADQILAGVNPDNQAAVRSYFQ</sequence>
<dbReference type="SUPFAM" id="SSF48371">
    <property type="entry name" value="ARM repeat"/>
    <property type="match status" value="1"/>
</dbReference>
<evidence type="ECO:0000256" key="1">
    <source>
        <dbReference type="ARBA" id="ARBA00004123"/>
    </source>
</evidence>
<keyword evidence="6" id="KW-0653">Protein transport</keyword>
<dbReference type="InterPro" id="IPR040928">
    <property type="entry name" value="Importin_rep_5"/>
</dbReference>
<dbReference type="Pfam" id="PF18816">
    <property type="entry name" value="Importin_rep_5"/>
    <property type="match status" value="1"/>
</dbReference>
<dbReference type="PANTHER" id="PTHR10527">
    <property type="entry name" value="IMPORTIN BETA"/>
    <property type="match status" value="1"/>
</dbReference>
<dbReference type="Pfam" id="PF18808">
    <property type="entry name" value="Importin_rep_4"/>
    <property type="match status" value="1"/>
</dbReference>
<feature type="domain" description="Importin N-terminal" evidence="8">
    <location>
        <begin position="30"/>
        <end position="111"/>
    </location>
</feature>
<dbReference type="Pfam" id="PF25780">
    <property type="entry name" value="TPR_IPO5"/>
    <property type="match status" value="2"/>
</dbReference>
<dbReference type="PROSITE" id="PS50166">
    <property type="entry name" value="IMPORTIN_B_NT"/>
    <property type="match status" value="1"/>
</dbReference>
<proteinExistence type="predicted"/>
<dbReference type="InterPro" id="IPR041389">
    <property type="entry name" value="Importin_rep_6"/>
</dbReference>
<keyword evidence="4" id="KW-0963">Cytoplasm</keyword>
<dbReference type="GO" id="GO:0005737">
    <property type="term" value="C:cytoplasm"/>
    <property type="evidence" value="ECO:0007669"/>
    <property type="project" value="UniProtKB-SubCell"/>
</dbReference>
<evidence type="ECO:0000313" key="9">
    <source>
        <dbReference type="EMBL" id="PIG90163.1"/>
    </source>
</evidence>
<dbReference type="GO" id="GO:0031267">
    <property type="term" value="F:small GTPase binding"/>
    <property type="evidence" value="ECO:0007669"/>
    <property type="project" value="InterPro"/>
</dbReference>
<evidence type="ECO:0000256" key="7">
    <source>
        <dbReference type="ARBA" id="ARBA00023242"/>
    </source>
</evidence>
<keyword evidence="7" id="KW-0539">Nucleus</keyword>
<dbReference type="Gene3D" id="1.25.10.10">
    <property type="entry name" value="Leucine-rich Repeat Variant"/>
    <property type="match status" value="1"/>
</dbReference>
<comment type="subcellular location">
    <subcellularLocation>
        <location evidence="2">Cytoplasm</location>
    </subcellularLocation>
    <subcellularLocation>
        <location evidence="1">Nucleus</location>
    </subcellularLocation>
</comment>
<evidence type="ECO:0000256" key="5">
    <source>
        <dbReference type="ARBA" id="ARBA00022737"/>
    </source>
</evidence>
<dbReference type="GO" id="GO:0005634">
    <property type="term" value="C:nucleus"/>
    <property type="evidence" value="ECO:0007669"/>
    <property type="project" value="UniProtKB-SubCell"/>
</dbReference>
<organism evidence="9 10">
    <name type="scientific">Aspergillus arachidicola</name>
    <dbReference type="NCBI Taxonomy" id="656916"/>
    <lineage>
        <taxon>Eukaryota</taxon>
        <taxon>Fungi</taxon>
        <taxon>Dikarya</taxon>
        <taxon>Ascomycota</taxon>
        <taxon>Pezizomycotina</taxon>
        <taxon>Eurotiomycetes</taxon>
        <taxon>Eurotiomycetidae</taxon>
        <taxon>Eurotiales</taxon>
        <taxon>Aspergillaceae</taxon>
        <taxon>Aspergillus</taxon>
        <taxon>Aspergillus subgen. Circumdati</taxon>
    </lineage>
</organism>
<dbReference type="InterPro" id="IPR016024">
    <property type="entry name" value="ARM-type_fold"/>
</dbReference>
<dbReference type="STRING" id="656916.A0A2G7GBE8"/>
<evidence type="ECO:0000256" key="4">
    <source>
        <dbReference type="ARBA" id="ARBA00022490"/>
    </source>
</evidence>
<gene>
    <name evidence="9" type="ORF">AARAC_007161</name>
</gene>
<keyword evidence="3" id="KW-0813">Transport</keyword>
<dbReference type="GO" id="GO:0006606">
    <property type="term" value="P:protein import into nucleus"/>
    <property type="evidence" value="ECO:0007669"/>
    <property type="project" value="InterPro"/>
</dbReference>
<evidence type="ECO:0000256" key="6">
    <source>
        <dbReference type="ARBA" id="ARBA00022927"/>
    </source>
</evidence>
<evidence type="ECO:0000256" key="2">
    <source>
        <dbReference type="ARBA" id="ARBA00004496"/>
    </source>
</evidence>
<keyword evidence="10" id="KW-1185">Reference proteome</keyword>